<dbReference type="Gene3D" id="3.40.30.10">
    <property type="entry name" value="Glutaredoxin"/>
    <property type="match status" value="1"/>
</dbReference>
<comment type="function">
    <text evidence="1 7">Has a glutathione-disulfide oxidoreductase activity in the presence of NADPH and glutathione reductase. Reduces low molecular weight disulfides and proteins.</text>
</comment>
<proteinExistence type="inferred from homology"/>
<dbReference type="PRINTS" id="PR00160">
    <property type="entry name" value="GLUTAREDOXIN"/>
</dbReference>
<dbReference type="eggNOG" id="COG0695">
    <property type="taxonomic scope" value="Bacteria"/>
</dbReference>
<evidence type="ECO:0000256" key="2">
    <source>
        <dbReference type="ARBA" id="ARBA00007787"/>
    </source>
</evidence>
<dbReference type="EMBL" id="LVHD01000018">
    <property type="protein sequence ID" value="OAG76768.1"/>
    <property type="molecule type" value="Genomic_DNA"/>
</dbReference>
<comment type="caution">
    <text evidence="10">The sequence shown here is derived from an EMBL/GenBank/DDBJ whole genome shotgun (WGS) entry which is preliminary data.</text>
</comment>
<comment type="similarity">
    <text evidence="2 7">Belongs to the glutaredoxin family.</text>
</comment>
<evidence type="ECO:0000313" key="11">
    <source>
        <dbReference type="Proteomes" id="UP000077349"/>
    </source>
</evidence>
<dbReference type="Proteomes" id="UP000077349">
    <property type="component" value="Unassembled WGS sequence"/>
</dbReference>
<reference evidence="10 11" key="1">
    <citation type="submission" date="2016-03" db="EMBL/GenBank/DDBJ databases">
        <title>Draft genome sequence of Acetobacter malorum CECT 7742, a strain isolated from strawberry vinegar.</title>
        <authorList>
            <person name="Sainz F."/>
            <person name="Mas A."/>
            <person name="Torija M.J."/>
        </authorList>
    </citation>
    <scope>NUCLEOTIDE SEQUENCE [LARGE SCALE GENOMIC DNA]</scope>
    <source>
        <strain evidence="10 11">CECT 7742</strain>
    </source>
</reference>
<dbReference type="STRING" id="178901.AmDm5_2623"/>
<keyword evidence="4 7" id="KW-0249">Electron transport</keyword>
<dbReference type="GO" id="GO:0015038">
    <property type="term" value="F:glutathione disulfide oxidoreductase activity"/>
    <property type="evidence" value="ECO:0007669"/>
    <property type="project" value="UniProtKB-UniRule"/>
</dbReference>
<keyword evidence="7" id="KW-0963">Cytoplasm</keyword>
<protein>
    <recommendedName>
        <fullName evidence="7">Glutaredoxin</fullName>
    </recommendedName>
</protein>
<dbReference type="InterPro" id="IPR014025">
    <property type="entry name" value="Glutaredoxin_subgr"/>
</dbReference>
<dbReference type="PROSITE" id="PS00195">
    <property type="entry name" value="GLUTAREDOXIN_1"/>
    <property type="match status" value="1"/>
</dbReference>
<evidence type="ECO:0000256" key="7">
    <source>
        <dbReference type="RuleBase" id="RU364065"/>
    </source>
</evidence>
<dbReference type="InterPro" id="IPR011767">
    <property type="entry name" value="GLR_AS"/>
</dbReference>
<dbReference type="PANTHER" id="PTHR46679">
    <property type="match status" value="1"/>
</dbReference>
<dbReference type="SUPFAM" id="SSF52833">
    <property type="entry name" value="Thioredoxin-like"/>
    <property type="match status" value="1"/>
</dbReference>
<feature type="domain" description="Glutaredoxin" evidence="9">
    <location>
        <begin position="27"/>
        <end position="85"/>
    </location>
</feature>
<evidence type="ECO:0000256" key="6">
    <source>
        <dbReference type="ARBA" id="ARBA00023284"/>
    </source>
</evidence>
<keyword evidence="5" id="KW-1015">Disulfide bond</keyword>
<name>A0A177G944_9PROT</name>
<dbReference type="AlphaFoldDB" id="A0A177G944"/>
<dbReference type="Pfam" id="PF00462">
    <property type="entry name" value="Glutaredoxin"/>
    <property type="match status" value="1"/>
</dbReference>
<dbReference type="PATRIC" id="fig|178901.16.peg.2707"/>
<evidence type="ECO:0000256" key="1">
    <source>
        <dbReference type="ARBA" id="ARBA00002549"/>
    </source>
</evidence>
<evidence type="ECO:0000313" key="10">
    <source>
        <dbReference type="EMBL" id="OAG76768.1"/>
    </source>
</evidence>
<dbReference type="PROSITE" id="PS51354">
    <property type="entry name" value="GLUTAREDOXIN_2"/>
    <property type="match status" value="1"/>
</dbReference>
<dbReference type="GO" id="GO:0015035">
    <property type="term" value="F:protein-disulfide reductase activity"/>
    <property type="evidence" value="ECO:0007669"/>
    <property type="project" value="TreeGrafter"/>
</dbReference>
<evidence type="ECO:0000259" key="9">
    <source>
        <dbReference type="Pfam" id="PF00462"/>
    </source>
</evidence>
<accession>A0A177G944</accession>
<organism evidence="10 11">
    <name type="scientific">Acetobacter malorum</name>
    <dbReference type="NCBI Taxonomy" id="178901"/>
    <lineage>
        <taxon>Bacteria</taxon>
        <taxon>Pseudomonadati</taxon>
        <taxon>Pseudomonadota</taxon>
        <taxon>Alphaproteobacteria</taxon>
        <taxon>Acetobacterales</taxon>
        <taxon>Acetobacteraceae</taxon>
        <taxon>Acetobacter</taxon>
    </lineage>
</organism>
<dbReference type="InterPro" id="IPR002109">
    <property type="entry name" value="Glutaredoxin"/>
</dbReference>
<dbReference type="PANTHER" id="PTHR46679:SF1">
    <property type="entry name" value="GLUTAREDOXIN-2, MITOCHONDRIAL"/>
    <property type="match status" value="1"/>
</dbReference>
<gene>
    <name evidence="10" type="ORF">Amal_02543</name>
</gene>
<evidence type="ECO:0000256" key="4">
    <source>
        <dbReference type="ARBA" id="ARBA00022982"/>
    </source>
</evidence>
<dbReference type="InterPro" id="IPR036249">
    <property type="entry name" value="Thioredoxin-like_sf"/>
</dbReference>
<dbReference type="CDD" id="cd03418">
    <property type="entry name" value="GRX_GRXb_1_3_like"/>
    <property type="match status" value="1"/>
</dbReference>
<evidence type="ECO:0000256" key="8">
    <source>
        <dbReference type="SAM" id="MobiDB-lite"/>
    </source>
</evidence>
<dbReference type="NCBIfam" id="TIGR02181">
    <property type="entry name" value="GRX_bact"/>
    <property type="match status" value="1"/>
</dbReference>
<keyword evidence="3 7" id="KW-0813">Transport</keyword>
<evidence type="ECO:0000256" key="5">
    <source>
        <dbReference type="ARBA" id="ARBA00023157"/>
    </source>
</evidence>
<dbReference type="InterPro" id="IPR011900">
    <property type="entry name" value="GRX_bact"/>
</dbReference>
<evidence type="ECO:0000256" key="3">
    <source>
        <dbReference type="ARBA" id="ARBA00022448"/>
    </source>
</evidence>
<dbReference type="GO" id="GO:0045454">
    <property type="term" value="P:cell redox homeostasis"/>
    <property type="evidence" value="ECO:0007669"/>
    <property type="project" value="InterPro"/>
</dbReference>
<sequence>MPGLAGTGMPGLAGTMRDEENSTMPVIEIYTQPGCPYCVRAVRLLESKNVPFKEINAPRGTPEREQAYERSGGGTTVPQTFVDGRPLGGCDDLMRLERQGQLNAALGLAD</sequence>
<keyword evidence="6 7" id="KW-0676">Redox-active center</keyword>
<feature type="region of interest" description="Disordered" evidence="8">
    <location>
        <begin position="55"/>
        <end position="84"/>
    </location>
</feature>